<gene>
    <name evidence="2" type="ORF">PoB_001549800</name>
</gene>
<feature type="transmembrane region" description="Helical" evidence="1">
    <location>
        <begin position="223"/>
        <end position="243"/>
    </location>
</feature>
<dbReference type="SUPFAM" id="SSF48726">
    <property type="entry name" value="Immunoglobulin"/>
    <property type="match status" value="1"/>
</dbReference>
<evidence type="ECO:0000313" key="3">
    <source>
        <dbReference type="Proteomes" id="UP000735302"/>
    </source>
</evidence>
<proteinExistence type="predicted"/>
<name>A0AAV3Z334_9GAST</name>
<comment type="caution">
    <text evidence="2">The sequence shown here is derived from an EMBL/GenBank/DDBJ whole genome shotgun (WGS) entry which is preliminary data.</text>
</comment>
<dbReference type="AlphaFoldDB" id="A0AAV3Z334"/>
<reference evidence="2 3" key="1">
    <citation type="journal article" date="2021" name="Elife">
        <title>Chloroplast acquisition without the gene transfer in kleptoplastic sea slugs, Plakobranchus ocellatus.</title>
        <authorList>
            <person name="Maeda T."/>
            <person name="Takahashi S."/>
            <person name="Yoshida T."/>
            <person name="Shimamura S."/>
            <person name="Takaki Y."/>
            <person name="Nagai Y."/>
            <person name="Toyoda A."/>
            <person name="Suzuki Y."/>
            <person name="Arimoto A."/>
            <person name="Ishii H."/>
            <person name="Satoh N."/>
            <person name="Nishiyama T."/>
            <person name="Hasebe M."/>
            <person name="Maruyama T."/>
            <person name="Minagawa J."/>
            <person name="Obokata J."/>
            <person name="Shigenobu S."/>
        </authorList>
    </citation>
    <scope>NUCLEOTIDE SEQUENCE [LARGE SCALE GENOMIC DNA]</scope>
</reference>
<keyword evidence="1" id="KW-0812">Transmembrane</keyword>
<sequence length="292" mass="32591">MGNPTPNLSLTRKRTMKELASLRGNLMITKLTHRMDPLGYLDTGVYFCTGENYLGVTTQEINIGVRKKTMKELASLRGNLMTTKLTHRMDPLGYLDTGVYFCTGENYLGVTTQEINIGVRCPPQQIWQTTQHKAMLGQTSTVSLPVYSYPAPHELSLQRATDNRNLTGSPRHSVQFSSSYEPFGLVNITISDVVKEDFANYSISIDNGEGEALVLNFSIHEDFIASVILGIIFATSVVFNVFLCRKYLTLRETLNAQRKSNPGSQGRRNSETIPKVVYQSDFGDKEEAITTV</sequence>
<keyword evidence="1" id="KW-0472">Membrane</keyword>
<protein>
    <submittedName>
        <fullName evidence="2">Uncharacterized protein</fullName>
    </submittedName>
</protein>
<accession>A0AAV3Z334</accession>
<keyword evidence="3" id="KW-1185">Reference proteome</keyword>
<dbReference type="InterPro" id="IPR036179">
    <property type="entry name" value="Ig-like_dom_sf"/>
</dbReference>
<keyword evidence="1" id="KW-1133">Transmembrane helix</keyword>
<evidence type="ECO:0000313" key="2">
    <source>
        <dbReference type="EMBL" id="GFN88992.1"/>
    </source>
</evidence>
<dbReference type="Proteomes" id="UP000735302">
    <property type="component" value="Unassembled WGS sequence"/>
</dbReference>
<dbReference type="EMBL" id="BLXT01001900">
    <property type="protein sequence ID" value="GFN88992.1"/>
    <property type="molecule type" value="Genomic_DNA"/>
</dbReference>
<evidence type="ECO:0000256" key="1">
    <source>
        <dbReference type="SAM" id="Phobius"/>
    </source>
</evidence>
<organism evidence="2 3">
    <name type="scientific">Plakobranchus ocellatus</name>
    <dbReference type="NCBI Taxonomy" id="259542"/>
    <lineage>
        <taxon>Eukaryota</taxon>
        <taxon>Metazoa</taxon>
        <taxon>Spiralia</taxon>
        <taxon>Lophotrochozoa</taxon>
        <taxon>Mollusca</taxon>
        <taxon>Gastropoda</taxon>
        <taxon>Heterobranchia</taxon>
        <taxon>Euthyneura</taxon>
        <taxon>Panpulmonata</taxon>
        <taxon>Sacoglossa</taxon>
        <taxon>Placobranchoidea</taxon>
        <taxon>Plakobranchidae</taxon>
        <taxon>Plakobranchus</taxon>
    </lineage>
</organism>